<evidence type="ECO:0000313" key="2">
    <source>
        <dbReference type="EMBL" id="PWZ39202.1"/>
    </source>
</evidence>
<feature type="compositionally biased region" description="Basic residues" evidence="1">
    <location>
        <begin position="36"/>
        <end position="45"/>
    </location>
</feature>
<feature type="region of interest" description="Disordered" evidence="1">
    <location>
        <begin position="24"/>
        <end position="51"/>
    </location>
</feature>
<accession>A0A3L6FWG1</accession>
<name>A0A3L6FWG1_MAIZE</name>
<organism evidence="2 3">
    <name type="scientific">Zea mays</name>
    <name type="common">Maize</name>
    <dbReference type="NCBI Taxonomy" id="4577"/>
    <lineage>
        <taxon>Eukaryota</taxon>
        <taxon>Viridiplantae</taxon>
        <taxon>Streptophyta</taxon>
        <taxon>Embryophyta</taxon>
        <taxon>Tracheophyta</taxon>
        <taxon>Spermatophyta</taxon>
        <taxon>Magnoliopsida</taxon>
        <taxon>Liliopsida</taxon>
        <taxon>Poales</taxon>
        <taxon>Poaceae</taxon>
        <taxon>PACMAD clade</taxon>
        <taxon>Panicoideae</taxon>
        <taxon>Andropogonodae</taxon>
        <taxon>Andropogoneae</taxon>
        <taxon>Tripsacinae</taxon>
        <taxon>Zea</taxon>
    </lineage>
</organism>
<dbReference type="AlphaFoldDB" id="A0A3L6FWG1"/>
<evidence type="ECO:0000313" key="3">
    <source>
        <dbReference type="Proteomes" id="UP000251960"/>
    </source>
</evidence>
<dbReference type="Proteomes" id="UP000251960">
    <property type="component" value="Chromosome 2"/>
</dbReference>
<dbReference type="EMBL" id="NCVQ01000003">
    <property type="protein sequence ID" value="PWZ39202.1"/>
    <property type="molecule type" value="Genomic_DNA"/>
</dbReference>
<sequence>MAPELHSLVFLLGARSQKLPWALEMPSSRRSSGPHLRLHGRRSHRAPLLPP</sequence>
<proteinExistence type="predicted"/>
<protein>
    <submittedName>
        <fullName evidence="2">Uncharacterized protein</fullName>
    </submittedName>
</protein>
<reference evidence="2 3" key="1">
    <citation type="journal article" date="2018" name="Nat. Genet.">
        <title>Extensive intraspecific gene order and gene structural variations between Mo17 and other maize genomes.</title>
        <authorList>
            <person name="Sun S."/>
            <person name="Zhou Y."/>
            <person name="Chen J."/>
            <person name="Shi J."/>
            <person name="Zhao H."/>
            <person name="Zhao H."/>
            <person name="Song W."/>
            <person name="Zhang M."/>
            <person name="Cui Y."/>
            <person name="Dong X."/>
            <person name="Liu H."/>
            <person name="Ma X."/>
            <person name="Jiao Y."/>
            <person name="Wang B."/>
            <person name="Wei X."/>
            <person name="Stein J.C."/>
            <person name="Glaubitz J.C."/>
            <person name="Lu F."/>
            <person name="Yu G."/>
            <person name="Liang C."/>
            <person name="Fengler K."/>
            <person name="Li B."/>
            <person name="Rafalski A."/>
            <person name="Schnable P.S."/>
            <person name="Ware D.H."/>
            <person name="Buckler E.S."/>
            <person name="Lai J."/>
        </authorList>
    </citation>
    <scope>NUCLEOTIDE SEQUENCE [LARGE SCALE GENOMIC DNA]</scope>
    <source>
        <strain evidence="3">cv. Missouri 17</strain>
        <tissue evidence="2">Seedling</tissue>
    </source>
</reference>
<comment type="caution">
    <text evidence="2">The sequence shown here is derived from an EMBL/GenBank/DDBJ whole genome shotgun (WGS) entry which is preliminary data.</text>
</comment>
<gene>
    <name evidence="2" type="ORF">Zm00014a_003443</name>
</gene>
<evidence type="ECO:0000256" key="1">
    <source>
        <dbReference type="SAM" id="MobiDB-lite"/>
    </source>
</evidence>